<protein>
    <submittedName>
        <fullName evidence="3">(diamondback moth) hypothetical protein</fullName>
    </submittedName>
</protein>
<sequence length="588" mass="64430">MSSTGRGGKSKAPQHPQDIFALGSKSTVVVSRDSEKRNIHKPTTSGVERKREATTSFGSQPPGKRSRIGSPAESVSGTSLEVDPVDLVPHVLQALDTHNSDKLLGLLTGSIRLLKSQRSKPDPILCMSMLYLVKIRPNMFAHETVTQSLCSLLKREQGAGFKSKGNPLVFVLACNMLYAGHKDNRNWPDTFIKVYIEDALNERWWVECAWCRCLVENIVTAFNTKLPPASLIPTDNALGTMSPSGSGSPLMGSTDEDTDIAELEYSVFPRYSTSYETVEGLVLEAIKEQLQRRAAPDAIGKGFLKLLAATCGFPEIRMISASRLEAWLHSGKLWRAAQELLAHVCVNADAGARDHEVLAQLARMRLKTKPLQAAYITCLKEMVSGGGAVLRGVVTHTIYNELSNVRSANNLAVLAALLQAQPAAAPRAMSDTYLELLMRPDEYLRPLRALTRECVRGARGTRARCCRCAARCASRRPPSPRPRYPRHCVALCQPPPAEPAPEVPPPLCSTVPAEPAPEVRERAFSSIADLVCLCCLVVASHRAHVPDYKQTISQIQAAAMGWLLDVALPIYKPTRHDYQLALNKVSNY</sequence>
<evidence type="ECO:0000313" key="4">
    <source>
        <dbReference type="Proteomes" id="UP000653454"/>
    </source>
</evidence>
<dbReference type="GO" id="GO:0032039">
    <property type="term" value="C:integrator complex"/>
    <property type="evidence" value="ECO:0007669"/>
    <property type="project" value="InterPro"/>
</dbReference>
<dbReference type="GO" id="GO:0034474">
    <property type="term" value="P:U2 snRNA 3'-end processing"/>
    <property type="evidence" value="ECO:0007669"/>
    <property type="project" value="InterPro"/>
</dbReference>
<dbReference type="PANTHER" id="PTHR21224:SF1">
    <property type="entry name" value="INTEGRATOR COMPLEX SUBUNIT 1"/>
    <property type="match status" value="1"/>
</dbReference>
<evidence type="ECO:0000259" key="2">
    <source>
        <dbReference type="Pfam" id="PF12432"/>
    </source>
</evidence>
<dbReference type="AlphaFoldDB" id="A0A8S4FJH6"/>
<proteinExistence type="predicted"/>
<feature type="domain" description="Integrator complex subunit 1 RPB2-binding" evidence="2">
    <location>
        <begin position="276"/>
        <end position="426"/>
    </location>
</feature>
<dbReference type="InterPro" id="IPR038902">
    <property type="entry name" value="INTS1"/>
</dbReference>
<reference evidence="3" key="1">
    <citation type="submission" date="2020-11" db="EMBL/GenBank/DDBJ databases">
        <authorList>
            <person name="Whiteford S."/>
        </authorList>
    </citation>
    <scope>NUCLEOTIDE SEQUENCE</scope>
</reference>
<keyword evidence="4" id="KW-1185">Reference proteome</keyword>
<evidence type="ECO:0000313" key="3">
    <source>
        <dbReference type="EMBL" id="CAG9127977.1"/>
    </source>
</evidence>
<evidence type="ECO:0000256" key="1">
    <source>
        <dbReference type="SAM" id="MobiDB-lite"/>
    </source>
</evidence>
<organism evidence="3 4">
    <name type="scientific">Plutella xylostella</name>
    <name type="common">Diamondback moth</name>
    <name type="synonym">Plutella maculipennis</name>
    <dbReference type="NCBI Taxonomy" id="51655"/>
    <lineage>
        <taxon>Eukaryota</taxon>
        <taxon>Metazoa</taxon>
        <taxon>Ecdysozoa</taxon>
        <taxon>Arthropoda</taxon>
        <taxon>Hexapoda</taxon>
        <taxon>Insecta</taxon>
        <taxon>Pterygota</taxon>
        <taxon>Neoptera</taxon>
        <taxon>Endopterygota</taxon>
        <taxon>Lepidoptera</taxon>
        <taxon>Glossata</taxon>
        <taxon>Ditrysia</taxon>
        <taxon>Yponomeutoidea</taxon>
        <taxon>Plutellidae</taxon>
        <taxon>Plutella</taxon>
    </lineage>
</organism>
<dbReference type="EMBL" id="CAJHNJ030000035">
    <property type="protein sequence ID" value="CAG9127977.1"/>
    <property type="molecule type" value="Genomic_DNA"/>
</dbReference>
<feature type="region of interest" description="Disordered" evidence="1">
    <location>
        <begin position="1"/>
        <end position="77"/>
    </location>
</feature>
<name>A0A8S4FJH6_PLUXY</name>
<accession>A0A8S4FJH6</accession>
<dbReference type="Proteomes" id="UP000653454">
    <property type="component" value="Unassembled WGS sequence"/>
</dbReference>
<gene>
    <name evidence="3" type="ORF">PLXY2_LOCUS9076</name>
</gene>
<comment type="caution">
    <text evidence="3">The sequence shown here is derived from an EMBL/GenBank/DDBJ whole genome shotgun (WGS) entry which is preliminary data.</text>
</comment>
<dbReference type="Pfam" id="PF12432">
    <property type="entry name" value="INTS1_RP2B-bd"/>
    <property type="match status" value="1"/>
</dbReference>
<dbReference type="PANTHER" id="PTHR21224">
    <property type="entry name" value="INTEGRATOR COMPLEX SUBUNIT 1"/>
    <property type="match status" value="1"/>
</dbReference>
<dbReference type="InterPro" id="IPR022145">
    <property type="entry name" value="INTS1_RPB2-bd"/>
</dbReference>